<name>A0A8J8XVN1_ORYSJ</name>
<protein>
    <submittedName>
        <fullName evidence="1">Uncharacterized protein</fullName>
    </submittedName>
</protein>
<sequence length="68" mass="7342">MLAAERRHDRTRGSSLQFMRLVLICLHVKPFLQRAAVEAAAGLCAAVVEAGGARQRRRRGRGSGGLNA</sequence>
<reference evidence="1" key="2">
    <citation type="submission" date="2008-12" db="EMBL/GenBank/DDBJ databases">
        <title>Improved gene annotation of the rice (Oryza sativa) genomes.</title>
        <authorList>
            <person name="Wang J."/>
            <person name="Li R."/>
            <person name="Fan W."/>
            <person name="Huang Q."/>
            <person name="Zhang J."/>
            <person name="Zhou Y."/>
            <person name="Hu Y."/>
            <person name="Zi S."/>
            <person name="Li J."/>
            <person name="Ni P."/>
            <person name="Zheng H."/>
            <person name="Zhang Y."/>
            <person name="Zhao M."/>
            <person name="Hao Q."/>
            <person name="McDermott J."/>
            <person name="Samudrala R."/>
            <person name="Kristiansen K."/>
            <person name="Wong G.K.-S."/>
        </authorList>
    </citation>
    <scope>NUCLEOTIDE SEQUENCE</scope>
</reference>
<dbReference type="Gramene" id="Os01t0576000-01">
    <property type="protein sequence ID" value="Os01t0576000-01"/>
    <property type="gene ID" value="Os01g0576000"/>
</dbReference>
<gene>
    <name evidence="1" type="ORF">OsJ_02319</name>
</gene>
<proteinExistence type="predicted"/>
<dbReference type="Gramene" id="Os01t0576050-00">
    <property type="protein sequence ID" value="Os01t0576050-00"/>
    <property type="gene ID" value="Os01g0576050"/>
</dbReference>
<dbReference type="Proteomes" id="UP000007752">
    <property type="component" value="Chromosome 1"/>
</dbReference>
<reference evidence="1" key="1">
    <citation type="journal article" date="2005" name="PLoS Biol.">
        <title>The genomes of Oryza sativa: a history of duplications.</title>
        <authorList>
            <person name="Yu J."/>
            <person name="Wang J."/>
            <person name="Lin W."/>
            <person name="Li S."/>
            <person name="Li H."/>
            <person name="Zhou J."/>
            <person name="Ni P."/>
            <person name="Dong W."/>
            <person name="Hu S."/>
            <person name="Zeng C."/>
            <person name="Zhang J."/>
            <person name="Zhang Y."/>
            <person name="Li R."/>
            <person name="Xu Z."/>
            <person name="Li S."/>
            <person name="Li X."/>
            <person name="Zheng H."/>
            <person name="Cong L."/>
            <person name="Lin L."/>
            <person name="Yin J."/>
            <person name="Geng J."/>
            <person name="Li G."/>
            <person name="Shi J."/>
            <person name="Liu J."/>
            <person name="Lv H."/>
            <person name="Li J."/>
            <person name="Wang J."/>
            <person name="Deng Y."/>
            <person name="Ran L."/>
            <person name="Shi X."/>
            <person name="Wang X."/>
            <person name="Wu Q."/>
            <person name="Li C."/>
            <person name="Ren X."/>
            <person name="Wang J."/>
            <person name="Wang X."/>
            <person name="Li D."/>
            <person name="Liu D."/>
            <person name="Zhang X."/>
            <person name="Ji Z."/>
            <person name="Zhao W."/>
            <person name="Sun Y."/>
            <person name="Zhang Z."/>
            <person name="Bao J."/>
            <person name="Han Y."/>
            <person name="Dong L."/>
            <person name="Ji J."/>
            <person name="Chen P."/>
            <person name="Wu S."/>
            <person name="Liu J."/>
            <person name="Xiao Y."/>
            <person name="Bu D."/>
            <person name="Tan J."/>
            <person name="Yang L."/>
            <person name="Ye C."/>
            <person name="Zhang J."/>
            <person name="Xu J."/>
            <person name="Zhou Y."/>
            <person name="Yu Y."/>
            <person name="Zhang B."/>
            <person name="Zhuang S."/>
            <person name="Wei H."/>
            <person name="Liu B."/>
            <person name="Lei M."/>
            <person name="Yu H."/>
            <person name="Li Y."/>
            <person name="Xu H."/>
            <person name="Wei S."/>
            <person name="He X."/>
            <person name="Fang L."/>
            <person name="Zhang Z."/>
            <person name="Zhang Y."/>
            <person name="Huang X."/>
            <person name="Su Z."/>
            <person name="Tong W."/>
            <person name="Li J."/>
            <person name="Tong Z."/>
            <person name="Li S."/>
            <person name="Ye J."/>
            <person name="Wang L."/>
            <person name="Fang L."/>
            <person name="Lei T."/>
            <person name="Chen C."/>
            <person name="Chen H."/>
            <person name="Xu Z."/>
            <person name="Li H."/>
            <person name="Huang H."/>
            <person name="Zhang F."/>
            <person name="Xu H."/>
            <person name="Li N."/>
            <person name="Zhao C."/>
            <person name="Li S."/>
            <person name="Dong L."/>
            <person name="Huang Y."/>
            <person name="Li L."/>
            <person name="Xi Y."/>
            <person name="Qi Q."/>
            <person name="Li W."/>
            <person name="Zhang B."/>
            <person name="Hu W."/>
            <person name="Zhang Y."/>
            <person name="Tian X."/>
            <person name="Jiao Y."/>
            <person name="Liang X."/>
            <person name="Jin J."/>
            <person name="Gao L."/>
            <person name="Zheng W."/>
            <person name="Hao B."/>
            <person name="Liu S."/>
            <person name="Wang W."/>
            <person name="Yuan L."/>
            <person name="Cao M."/>
            <person name="McDermott J."/>
            <person name="Samudrala R."/>
            <person name="Wang J."/>
            <person name="Wong G.K."/>
            <person name="Yang H."/>
        </authorList>
    </citation>
    <scope>NUCLEOTIDE SEQUENCE [LARGE SCALE GENOMIC DNA]</scope>
</reference>
<dbReference type="AlphaFoldDB" id="A0A8J8XVN1"/>
<dbReference type="EMBL" id="CM000138">
    <property type="protein sequence ID" value="EEE54853.1"/>
    <property type="molecule type" value="Genomic_DNA"/>
</dbReference>
<evidence type="ECO:0000313" key="1">
    <source>
        <dbReference type="EMBL" id="EEE54853.1"/>
    </source>
</evidence>
<dbReference type="HOGENOM" id="CLU_2816615_0_0_1"/>
<organism evidence="1">
    <name type="scientific">Oryza sativa subsp. japonica</name>
    <name type="common">Rice</name>
    <dbReference type="NCBI Taxonomy" id="39947"/>
    <lineage>
        <taxon>Eukaryota</taxon>
        <taxon>Viridiplantae</taxon>
        <taxon>Streptophyta</taxon>
        <taxon>Embryophyta</taxon>
        <taxon>Tracheophyta</taxon>
        <taxon>Spermatophyta</taxon>
        <taxon>Magnoliopsida</taxon>
        <taxon>Liliopsida</taxon>
        <taxon>Poales</taxon>
        <taxon>Poaceae</taxon>
        <taxon>BOP clade</taxon>
        <taxon>Oryzoideae</taxon>
        <taxon>Oryzeae</taxon>
        <taxon>Oryzinae</taxon>
        <taxon>Oryza</taxon>
        <taxon>Oryza sativa</taxon>
    </lineage>
</organism>
<accession>A0A8J8XVN1</accession>